<evidence type="ECO:0000313" key="11">
    <source>
        <dbReference type="RefSeq" id="XP_008488051.1"/>
    </source>
</evidence>
<dbReference type="SUPFAM" id="SSF53720">
    <property type="entry name" value="ALDH-like"/>
    <property type="match status" value="1"/>
</dbReference>
<dbReference type="GeneID" id="103524796"/>
<dbReference type="EC" id="1.2.1.24" evidence="3"/>
<dbReference type="Proteomes" id="UP000079169">
    <property type="component" value="Unplaced"/>
</dbReference>
<dbReference type="FunFam" id="3.40.605.10:FF:000005">
    <property type="entry name" value="Succinate-semialdehyde dehydrogenase I"/>
    <property type="match status" value="1"/>
</dbReference>
<evidence type="ECO:0000256" key="1">
    <source>
        <dbReference type="ARBA" id="ARBA00005176"/>
    </source>
</evidence>
<dbReference type="InterPro" id="IPR016161">
    <property type="entry name" value="Ald_DH/histidinol_DH"/>
</dbReference>
<dbReference type="Pfam" id="PF00171">
    <property type="entry name" value="Aldedh"/>
    <property type="match status" value="1"/>
</dbReference>
<dbReference type="InterPro" id="IPR016160">
    <property type="entry name" value="Ald_DH_CS_CYS"/>
</dbReference>
<dbReference type="PROSITE" id="PS00070">
    <property type="entry name" value="ALDEHYDE_DEHYDR_CYS"/>
    <property type="match status" value="1"/>
</dbReference>
<evidence type="ECO:0000256" key="3">
    <source>
        <dbReference type="ARBA" id="ARBA00013051"/>
    </source>
</evidence>
<proteinExistence type="inferred from homology"/>
<comment type="pathway">
    <text evidence="1">Amino-acid degradation; 4-aminobutanoate degradation.</text>
</comment>
<dbReference type="InterPro" id="IPR015590">
    <property type="entry name" value="Aldehyde_DH_dom"/>
</dbReference>
<dbReference type="InterPro" id="IPR016162">
    <property type="entry name" value="Ald_DH_N"/>
</dbReference>
<keyword evidence="5 8" id="KW-0560">Oxidoreductase</keyword>
<dbReference type="InterPro" id="IPR016163">
    <property type="entry name" value="Ald_DH_C"/>
</dbReference>
<dbReference type="GO" id="GO:0005739">
    <property type="term" value="C:mitochondrion"/>
    <property type="evidence" value="ECO:0007669"/>
    <property type="project" value="TreeGrafter"/>
</dbReference>
<feature type="active site" evidence="7">
    <location>
        <position position="280"/>
    </location>
</feature>
<accession>A0A1S3DUX4</accession>
<dbReference type="FunFam" id="3.40.309.10:FF:000004">
    <property type="entry name" value="Succinate-semialdehyde dehydrogenase I"/>
    <property type="match status" value="1"/>
</dbReference>
<evidence type="ECO:0000259" key="9">
    <source>
        <dbReference type="Pfam" id="PF00171"/>
    </source>
</evidence>
<dbReference type="RefSeq" id="XP_008488051.1">
    <property type="nucleotide sequence ID" value="XM_008489829.3"/>
</dbReference>
<dbReference type="PaxDb" id="121845-A0A1S3DUX4"/>
<dbReference type="STRING" id="121845.A0A1S3DUX4"/>
<evidence type="ECO:0000256" key="7">
    <source>
        <dbReference type="PROSITE-ProRule" id="PRU10007"/>
    </source>
</evidence>
<dbReference type="KEGG" id="dci:103524796"/>
<evidence type="ECO:0000256" key="2">
    <source>
        <dbReference type="ARBA" id="ARBA00009986"/>
    </source>
</evidence>
<evidence type="ECO:0000256" key="5">
    <source>
        <dbReference type="ARBA" id="ARBA00023002"/>
    </source>
</evidence>
<dbReference type="PANTHER" id="PTHR43353:SF5">
    <property type="entry name" value="SUCCINATE-SEMIALDEHYDE DEHYDROGENASE, MITOCHONDRIAL"/>
    <property type="match status" value="1"/>
</dbReference>
<keyword evidence="10" id="KW-1185">Reference proteome</keyword>
<evidence type="ECO:0000313" key="10">
    <source>
        <dbReference type="Proteomes" id="UP000079169"/>
    </source>
</evidence>
<comment type="similarity">
    <text evidence="2 8">Belongs to the aldehyde dehydrogenase family.</text>
</comment>
<organism evidence="10 11">
    <name type="scientific">Diaphorina citri</name>
    <name type="common">Asian citrus psyllid</name>
    <dbReference type="NCBI Taxonomy" id="121845"/>
    <lineage>
        <taxon>Eukaryota</taxon>
        <taxon>Metazoa</taxon>
        <taxon>Ecdysozoa</taxon>
        <taxon>Arthropoda</taxon>
        <taxon>Hexapoda</taxon>
        <taxon>Insecta</taxon>
        <taxon>Pterygota</taxon>
        <taxon>Neoptera</taxon>
        <taxon>Paraneoptera</taxon>
        <taxon>Hemiptera</taxon>
        <taxon>Sternorrhyncha</taxon>
        <taxon>Psylloidea</taxon>
        <taxon>Psyllidae</taxon>
        <taxon>Diaphorininae</taxon>
        <taxon>Diaphorina</taxon>
    </lineage>
</organism>
<dbReference type="Gene3D" id="3.40.309.10">
    <property type="entry name" value="Aldehyde Dehydrogenase, Chain A, domain 2"/>
    <property type="match status" value="1"/>
</dbReference>
<dbReference type="CTD" id="43092"/>
<dbReference type="GO" id="GO:0004777">
    <property type="term" value="F:succinate-semialdehyde dehydrogenase (NAD+) activity"/>
    <property type="evidence" value="ECO:0007669"/>
    <property type="project" value="UniProtKB-EC"/>
</dbReference>
<evidence type="ECO:0000256" key="8">
    <source>
        <dbReference type="RuleBase" id="RU003345"/>
    </source>
</evidence>
<dbReference type="Gene3D" id="3.40.605.10">
    <property type="entry name" value="Aldehyde Dehydrogenase, Chain A, domain 1"/>
    <property type="match status" value="1"/>
</dbReference>
<dbReference type="InterPro" id="IPR029510">
    <property type="entry name" value="Ald_DH_CS_GLU"/>
</dbReference>
<gene>
    <name evidence="11" type="primary">LOC103524796</name>
</gene>
<dbReference type="InterPro" id="IPR050740">
    <property type="entry name" value="Aldehyde_DH_Superfamily"/>
</dbReference>
<feature type="domain" description="Aldehyde dehydrogenase" evidence="9">
    <location>
        <begin position="43"/>
        <end position="505"/>
    </location>
</feature>
<dbReference type="CDD" id="cd07103">
    <property type="entry name" value="ALDH_F5_SSADH_GabD"/>
    <property type="match status" value="1"/>
</dbReference>
<dbReference type="AlphaFoldDB" id="A0A1S3DUX4"/>
<dbReference type="GO" id="GO:0009450">
    <property type="term" value="P:gamma-aminobutyric acid catabolic process"/>
    <property type="evidence" value="ECO:0007669"/>
    <property type="project" value="TreeGrafter"/>
</dbReference>
<protein>
    <recommendedName>
        <fullName evidence="4">Succinate-semialdehyde dehydrogenase, mitochondrial</fullName>
        <ecNumber evidence="3">1.2.1.24</ecNumber>
    </recommendedName>
    <alternativeName>
        <fullName evidence="6">NAD(+)-dependent succinic semialdehyde dehydrogenase</fullName>
    </alternativeName>
</protein>
<name>A0A1S3DUX4_DIACI</name>
<dbReference type="PANTHER" id="PTHR43353">
    <property type="entry name" value="SUCCINATE-SEMIALDEHYDE DEHYDROGENASE, MITOCHONDRIAL"/>
    <property type="match status" value="1"/>
</dbReference>
<reference evidence="11" key="1">
    <citation type="submission" date="2025-08" db="UniProtKB">
        <authorList>
            <consortium name="RefSeq"/>
        </authorList>
    </citation>
    <scope>IDENTIFICATION</scope>
</reference>
<sequence>MFKKRMSVFSCLGYSVTVKQMHMKYLQKLCLSTYTQAYINGEWVHSSKKFPVYNPANDEHLADVPDMGVEDVQYAIMSAKEAFEQWSQTTPKERGIVLKRWLKELEGNKQALAEIMTQESGKPPTESLGEVVYANSFVDWFSEEARRTYGELVPSPVKSKELLMVREPLGVVGLITPWNFPMAMITRKVAPALAAGCTCVIKPAEDTPLTALALAALAHEAQIPKGVLNVVTSSRTNANSVGKLLCTSPHVAGISFTGSTQVGKILYSHCSQGIKRLSLELGGNAPFIVYSNANLQKAVSGAMAAKFRNCGQACVAANRFLIQEQVFDQFVEMLKVEITKSFIQGDTSKNDKCNLGPLINLAQVEKVDSIVQDAISKGAKVILGGGKVTKLGSKFFAPTILTNITPDMLCYTEEVFGPVAVCIKFKTEEESLCVANNSNTGLAGYFFTNDISQAWRVGKKLQVGMVGINEGIISHTEAAFGGVKESGLGREGSRHGMEEFTQIKYMCFGNLE</sequence>
<evidence type="ECO:0000256" key="6">
    <source>
        <dbReference type="ARBA" id="ARBA00030806"/>
    </source>
</evidence>
<dbReference type="OMA" id="IGELFCK"/>
<evidence type="ECO:0000256" key="4">
    <source>
        <dbReference type="ARBA" id="ARBA00019842"/>
    </source>
</evidence>
<dbReference type="PROSITE" id="PS00687">
    <property type="entry name" value="ALDEHYDE_DEHYDR_GLU"/>
    <property type="match status" value="1"/>
</dbReference>